<comment type="similarity">
    <text evidence="1">Belongs to the TRAFAC class TrmE-Era-EngA-EngB-Septin-like GTPase superfamily. AIG1/Toc34/Toc159-like paraseptin GTPase family. IAN subfamily.</text>
</comment>
<accession>A0A3Q0T9Q4</accession>
<dbReference type="Pfam" id="PF04548">
    <property type="entry name" value="AIG1"/>
    <property type="match status" value="1"/>
</dbReference>
<name>A0A3Q0T9Q4_AMPCI</name>
<reference evidence="6" key="1">
    <citation type="submission" date="2025-08" db="UniProtKB">
        <authorList>
            <consortium name="Ensembl"/>
        </authorList>
    </citation>
    <scope>IDENTIFICATION</scope>
</reference>
<keyword evidence="2" id="KW-0547">Nucleotide-binding</keyword>
<dbReference type="GeneTree" id="ENSGT01120000271858"/>
<dbReference type="Proteomes" id="UP000261340">
    <property type="component" value="Unplaced"/>
</dbReference>
<dbReference type="InterPro" id="IPR006703">
    <property type="entry name" value="G_AIG1"/>
</dbReference>
<sequence length="278" mass="30067">MTGAEEPHLRIVLVGKTGVGKSATGNTILRRNAFESLSSFSSVTARCQKEMGECGGQTLAVVDTPGLFDTTLTEEEVKREIVRCISFTAPGPHVFLAVIQMGRFTKEEQETVKILQKLFGEEAACYTMALITHGDSLTADGADIETLITGNGALRDFIGQCGDRYHVFDNRSKDPAQVRVLLKKINTMVQRNGGTYYINEMFMEVERAIVKRKTLLLKRNPGMPEDEARRRAEMKNRFIRAMGIGAGVGSVLGPVGAALGALMGVAGAAAKHGECGIL</sequence>
<dbReference type="STRING" id="61819.ENSACIP00000028871"/>
<feature type="domain" description="AIG1-type G" evidence="5">
    <location>
        <begin position="6"/>
        <end position="206"/>
    </location>
</feature>
<keyword evidence="4" id="KW-0812">Transmembrane</keyword>
<dbReference type="InterPro" id="IPR027417">
    <property type="entry name" value="P-loop_NTPase"/>
</dbReference>
<dbReference type="GO" id="GO:0005525">
    <property type="term" value="F:GTP binding"/>
    <property type="evidence" value="ECO:0007669"/>
    <property type="project" value="UniProtKB-KW"/>
</dbReference>
<dbReference type="SUPFAM" id="SSF52540">
    <property type="entry name" value="P-loop containing nucleoside triphosphate hydrolases"/>
    <property type="match status" value="1"/>
</dbReference>
<keyword evidence="7" id="KW-1185">Reference proteome</keyword>
<feature type="transmembrane region" description="Helical" evidence="4">
    <location>
        <begin position="238"/>
        <end position="263"/>
    </location>
</feature>
<dbReference type="PANTHER" id="PTHR10903:SF186">
    <property type="entry name" value="GTPASE IMAP FAMILY MEMBER 4-LIKE-RELATED"/>
    <property type="match status" value="1"/>
</dbReference>
<evidence type="ECO:0000313" key="7">
    <source>
        <dbReference type="Proteomes" id="UP000261340"/>
    </source>
</evidence>
<dbReference type="Ensembl" id="ENSACIT00000029638.1">
    <property type="protein sequence ID" value="ENSACIP00000028871.1"/>
    <property type="gene ID" value="ENSACIG00000022362.1"/>
</dbReference>
<dbReference type="Gene3D" id="3.40.50.300">
    <property type="entry name" value="P-loop containing nucleotide triphosphate hydrolases"/>
    <property type="match status" value="1"/>
</dbReference>
<evidence type="ECO:0000256" key="2">
    <source>
        <dbReference type="ARBA" id="ARBA00022741"/>
    </source>
</evidence>
<reference evidence="6" key="2">
    <citation type="submission" date="2025-09" db="UniProtKB">
        <authorList>
            <consortium name="Ensembl"/>
        </authorList>
    </citation>
    <scope>IDENTIFICATION</scope>
</reference>
<evidence type="ECO:0000256" key="4">
    <source>
        <dbReference type="SAM" id="Phobius"/>
    </source>
</evidence>
<protein>
    <recommendedName>
        <fullName evidence="5">AIG1-type G domain-containing protein</fullName>
    </recommendedName>
</protein>
<dbReference type="AlphaFoldDB" id="A0A3Q0T9Q4"/>
<dbReference type="OMA" id="MALITHG"/>
<keyword evidence="4" id="KW-1133">Transmembrane helix</keyword>
<dbReference type="PANTHER" id="PTHR10903">
    <property type="entry name" value="GTPASE, IMAP FAMILY MEMBER-RELATED"/>
    <property type="match status" value="1"/>
</dbReference>
<organism evidence="6 7">
    <name type="scientific">Amphilophus citrinellus</name>
    <name type="common">Midas cichlid</name>
    <name type="synonym">Cichlasoma citrinellum</name>
    <dbReference type="NCBI Taxonomy" id="61819"/>
    <lineage>
        <taxon>Eukaryota</taxon>
        <taxon>Metazoa</taxon>
        <taxon>Chordata</taxon>
        <taxon>Craniata</taxon>
        <taxon>Vertebrata</taxon>
        <taxon>Euteleostomi</taxon>
        <taxon>Actinopterygii</taxon>
        <taxon>Neopterygii</taxon>
        <taxon>Teleostei</taxon>
        <taxon>Neoteleostei</taxon>
        <taxon>Acanthomorphata</taxon>
        <taxon>Ovalentaria</taxon>
        <taxon>Cichlomorphae</taxon>
        <taxon>Cichliformes</taxon>
        <taxon>Cichlidae</taxon>
        <taxon>New World cichlids</taxon>
        <taxon>Cichlasomatinae</taxon>
        <taxon>Heroini</taxon>
        <taxon>Amphilophus</taxon>
    </lineage>
</organism>
<evidence type="ECO:0000256" key="1">
    <source>
        <dbReference type="ARBA" id="ARBA00008535"/>
    </source>
</evidence>
<dbReference type="PROSITE" id="PS51720">
    <property type="entry name" value="G_AIG1"/>
    <property type="match status" value="1"/>
</dbReference>
<keyword evidence="4" id="KW-0472">Membrane</keyword>
<evidence type="ECO:0000313" key="6">
    <source>
        <dbReference type="Ensembl" id="ENSACIP00000028871.1"/>
    </source>
</evidence>
<dbReference type="InterPro" id="IPR045058">
    <property type="entry name" value="GIMA/IAN/Toc"/>
</dbReference>
<keyword evidence="3" id="KW-0342">GTP-binding</keyword>
<proteinExistence type="inferred from homology"/>
<evidence type="ECO:0000259" key="5">
    <source>
        <dbReference type="PROSITE" id="PS51720"/>
    </source>
</evidence>
<evidence type="ECO:0000256" key="3">
    <source>
        <dbReference type="ARBA" id="ARBA00023134"/>
    </source>
</evidence>
<dbReference type="CDD" id="cd01852">
    <property type="entry name" value="AIG1"/>
    <property type="match status" value="1"/>
</dbReference>